<dbReference type="InterPro" id="IPR029294">
    <property type="entry name" value="hSH3"/>
</dbReference>
<feature type="compositionally biased region" description="Pro residues" evidence="19">
    <location>
        <begin position="193"/>
        <end position="207"/>
    </location>
</feature>
<feature type="region of interest" description="Disordered" evidence="19">
    <location>
        <begin position="598"/>
        <end position="646"/>
    </location>
</feature>
<comment type="subcellular location">
    <subcellularLocation>
        <location evidence="1">Cell junction</location>
    </subcellularLocation>
    <subcellularLocation>
        <location evidence="2">Cytoplasm</location>
    </subcellularLocation>
</comment>
<evidence type="ECO:0000256" key="4">
    <source>
        <dbReference type="ARBA" id="ARBA00022490"/>
    </source>
</evidence>
<dbReference type="InterPro" id="IPR043443">
    <property type="entry name" value="FYB1/2-like"/>
</dbReference>
<comment type="function">
    <text evidence="11">Acts as an adapter protein of the FYN and LCP2 signaling cascades in T-cells. May play a role in linking T-cell signaling to remodeling of the actin cytoskeleton. Modulates the expression of IL2. Involved in platelet activation. Prevents the degradation of SKAP1 and SKAP2. May be involved in high affinity immunoglobulin epsilon receptor signaling in mast cells.</text>
</comment>
<feature type="compositionally biased region" description="Basic and acidic residues" evidence="19">
    <location>
        <begin position="481"/>
        <end position="520"/>
    </location>
</feature>
<dbReference type="InterPro" id="IPR035540">
    <property type="entry name" value="FYB_hSH3"/>
</dbReference>
<evidence type="ECO:0000256" key="7">
    <source>
        <dbReference type="ARBA" id="ARBA00022949"/>
    </source>
</evidence>
<feature type="compositionally biased region" description="Acidic residues" evidence="19">
    <location>
        <begin position="610"/>
        <end position="619"/>
    </location>
</feature>
<feature type="compositionally biased region" description="Polar residues" evidence="19">
    <location>
        <begin position="439"/>
        <end position="450"/>
    </location>
</feature>
<keyword evidence="8" id="KW-0007">Acetylation</keyword>
<evidence type="ECO:0000256" key="8">
    <source>
        <dbReference type="ARBA" id="ARBA00022990"/>
    </source>
</evidence>
<evidence type="ECO:0000256" key="17">
    <source>
        <dbReference type="ARBA" id="ARBA00082486"/>
    </source>
</evidence>
<dbReference type="CDD" id="cd11867">
    <property type="entry name" value="hSH3_ADAP"/>
    <property type="match status" value="1"/>
</dbReference>
<evidence type="ECO:0000256" key="19">
    <source>
        <dbReference type="SAM" id="MobiDB-lite"/>
    </source>
</evidence>
<evidence type="ECO:0000256" key="1">
    <source>
        <dbReference type="ARBA" id="ARBA00004282"/>
    </source>
</evidence>
<evidence type="ECO:0000256" key="11">
    <source>
        <dbReference type="ARBA" id="ARBA00059917"/>
    </source>
</evidence>
<feature type="region of interest" description="Disordered" evidence="19">
    <location>
        <begin position="1"/>
        <end position="521"/>
    </location>
</feature>
<protein>
    <recommendedName>
        <fullName evidence="12">FYN-binding protein 1</fullName>
    </recommendedName>
    <alternativeName>
        <fullName evidence="13">Adhesion and degranulation promoting adaptor protein</fullName>
    </alternativeName>
    <alternativeName>
        <fullName evidence="14">FYB-120/130</fullName>
    </alternativeName>
    <alternativeName>
        <fullName evidence="17">FYN-T-binding protein</fullName>
    </alternativeName>
    <alternativeName>
        <fullName evidence="15">SLAP-130</fullName>
    </alternativeName>
    <alternativeName>
        <fullName evidence="16">SLP-76-associated phosphoprotein</fullName>
    </alternativeName>
</protein>
<dbReference type="GO" id="GO:0008289">
    <property type="term" value="F:lipid binding"/>
    <property type="evidence" value="ECO:0007669"/>
    <property type="project" value="InterPro"/>
</dbReference>
<dbReference type="Proteomes" id="UP000189705">
    <property type="component" value="Unplaced"/>
</dbReference>
<evidence type="ECO:0000256" key="12">
    <source>
        <dbReference type="ARBA" id="ARBA00068976"/>
    </source>
</evidence>
<dbReference type="GO" id="GO:0050852">
    <property type="term" value="P:T cell receptor signaling pathway"/>
    <property type="evidence" value="ECO:0007669"/>
    <property type="project" value="TreeGrafter"/>
</dbReference>
<dbReference type="Gene3D" id="2.30.30.40">
    <property type="entry name" value="SH3 Domains"/>
    <property type="match status" value="2"/>
</dbReference>
<dbReference type="FunFam" id="2.30.30.40:FF:000156">
    <property type="entry name" value="FYN-binding protein-like isoform X1"/>
    <property type="match status" value="1"/>
</dbReference>
<reference evidence="22" key="1">
    <citation type="submission" date="2025-08" db="UniProtKB">
        <authorList>
            <consortium name="RefSeq"/>
        </authorList>
    </citation>
    <scope>IDENTIFICATION</scope>
</reference>
<keyword evidence="10" id="KW-0539">Nucleus</keyword>
<keyword evidence="5" id="KW-0597">Phosphoprotein</keyword>
<dbReference type="GO" id="GO:0005737">
    <property type="term" value="C:cytoplasm"/>
    <property type="evidence" value="ECO:0007669"/>
    <property type="project" value="UniProtKB-SubCell"/>
</dbReference>
<evidence type="ECO:0000256" key="2">
    <source>
        <dbReference type="ARBA" id="ARBA00004496"/>
    </source>
</evidence>
<keyword evidence="6" id="KW-0677">Repeat</keyword>
<proteinExistence type="predicted"/>
<dbReference type="PROSITE" id="PS50002">
    <property type="entry name" value="SH3"/>
    <property type="match status" value="1"/>
</dbReference>
<dbReference type="PANTHER" id="PTHR16830">
    <property type="entry name" value="SH2 CONTAINING ADAPTOR PRAM-1 RELATED"/>
    <property type="match status" value="1"/>
</dbReference>
<evidence type="ECO:0000256" key="15">
    <source>
        <dbReference type="ARBA" id="ARBA00081595"/>
    </source>
</evidence>
<evidence type="ECO:0000256" key="5">
    <source>
        <dbReference type="ARBA" id="ARBA00022553"/>
    </source>
</evidence>
<evidence type="ECO:0000313" key="22">
    <source>
        <dbReference type="RefSeq" id="XP_025066183.1"/>
    </source>
</evidence>
<sequence length="975" mass="107563">MAKFNTGNNPAEDVLVNSRPFRLPEQSSGLQARKAALEKFTSHGNAGPPSGPHAFPKSASPKPPLGIKPPIDDKTDKDPKPPYLKHNPVAHRFGTPPHAANREDDGRPAFPKPLGSKPSDLGKEEPKPLFPKPPGNKYLGSNTQDHDFKPVLGPKPPLNSVPQHESEPKPVFPKIAGKKEKFAAAPQENDPKLPFPKPPLGQKPPLAPDTSHNEDASNRNVFLHKGPPGQIGPRPKGRSFRTAKETEENSNNSPDSPAGHFPNVALKPVRDRIALAPSIPKTGEEKTEEKRTGIAKNIFLSKMNQEDSGSIPPKFPKPAVRLAAAGPSSSFSEKEDGDKNSTTPKWKTLPPTFTVGPAPQKPSRPPKVDLERFRKHTTKDSPNKELCKQVFAPSAALSPPAPPPPHSVTPTPVLPPPPPASHPSAQALPAPSLPPRNIKASTETTTPDNEQSYDDVEFGSDGHGNPDGDQESDGEMYEDINDIRASSKEQEKKKEKEEKKRLDQEKKEQKEKEKKEQEIRKRFKLQGPIQVIHQAQACTDYKGGKNELTVKQGDQIEIIRITDNPEGKWLGRTKGSYGYIKTTLVEIDYDSLKRKQRPSFSATMRHGDSDQEVYDDVGEQDSSSSGGQSGSGSGLMFPPPPSTQEIYEGMEDEDVNIRSVSQDEEKSDSWSWGLLKMIKGKDDKKKGAQEKAKVNESEDNGGSFMSPSAKQFAKDSGGDSDVYDDVDSTDFPPPPVEISSTIFKKSWKTARGKSDEKDAQKSKRMEKEEKELRKKFKFEGDIRVLYCTTVALDLSSKKWGAKDLQVKPGESVEVIQSTDDTKVLCRNEEGKYGYVLRSNLVENDGEIYDDIADGGKCIQNAYARTGYAATFSSDRKDNLSSSLLSQSSSMHPIGHSLQLLPFSPALDILPSLFQLPQLSVQDWMFTSHPYCLCTCTLLMMCFDQSEVTQGSSFIFVQLYRCIVILLLKYYSYFAR</sequence>
<evidence type="ECO:0000256" key="9">
    <source>
        <dbReference type="ARBA" id="ARBA00023054"/>
    </source>
</evidence>
<dbReference type="AlphaFoldDB" id="A0A3Q0H6X6"/>
<feature type="compositionally biased region" description="Acidic residues" evidence="19">
    <location>
        <begin position="468"/>
        <end position="480"/>
    </location>
</feature>
<dbReference type="GO" id="GO:0072659">
    <property type="term" value="P:protein localization to plasma membrane"/>
    <property type="evidence" value="ECO:0007669"/>
    <property type="project" value="TreeGrafter"/>
</dbReference>
<keyword evidence="21" id="KW-1185">Reference proteome</keyword>
<feature type="compositionally biased region" description="Basic and acidic residues" evidence="19">
    <location>
        <begin position="681"/>
        <end position="696"/>
    </location>
</feature>
<evidence type="ECO:0000256" key="18">
    <source>
        <dbReference type="PROSITE-ProRule" id="PRU00192"/>
    </source>
</evidence>
<name>A0A3Q0H6X6_ALLSI</name>
<evidence type="ECO:0000313" key="21">
    <source>
        <dbReference type="Proteomes" id="UP000189705"/>
    </source>
</evidence>
<dbReference type="RefSeq" id="XP_025066183.1">
    <property type="nucleotide sequence ID" value="XM_025210398.1"/>
</dbReference>
<dbReference type="FunFam" id="2.30.30.40:FF:000133">
    <property type="entry name" value="FYN-binding protein-like isoform X2"/>
    <property type="match status" value="1"/>
</dbReference>
<keyword evidence="9" id="KW-0175">Coiled coil</keyword>
<dbReference type="SMART" id="SM00326">
    <property type="entry name" value="SH3"/>
    <property type="match status" value="1"/>
</dbReference>
<evidence type="ECO:0000259" key="20">
    <source>
        <dbReference type="PROSITE" id="PS50002"/>
    </source>
</evidence>
<dbReference type="CTD" id="2533"/>
<dbReference type="STRING" id="38654.A0A3Q0H6X6"/>
<dbReference type="SUPFAM" id="SSF50044">
    <property type="entry name" value="SH3-domain"/>
    <property type="match status" value="2"/>
</dbReference>
<feature type="region of interest" description="Disordered" evidence="19">
    <location>
        <begin position="681"/>
        <end position="738"/>
    </location>
</feature>
<keyword evidence="4" id="KW-0963">Cytoplasm</keyword>
<dbReference type="InterPro" id="IPR036028">
    <property type="entry name" value="SH3-like_dom_sf"/>
</dbReference>
<evidence type="ECO:0000256" key="6">
    <source>
        <dbReference type="ARBA" id="ARBA00022737"/>
    </source>
</evidence>
<accession>A0A3Q0H6X6</accession>
<dbReference type="Pfam" id="PF14603">
    <property type="entry name" value="hSH3"/>
    <property type="match status" value="2"/>
</dbReference>
<evidence type="ECO:0000256" key="13">
    <source>
        <dbReference type="ARBA" id="ARBA00079796"/>
    </source>
</evidence>
<organism evidence="21 22">
    <name type="scientific">Alligator sinensis</name>
    <name type="common">Chinese alligator</name>
    <dbReference type="NCBI Taxonomy" id="38654"/>
    <lineage>
        <taxon>Eukaryota</taxon>
        <taxon>Metazoa</taxon>
        <taxon>Chordata</taxon>
        <taxon>Craniata</taxon>
        <taxon>Vertebrata</taxon>
        <taxon>Euteleostomi</taxon>
        <taxon>Archelosauria</taxon>
        <taxon>Archosauria</taxon>
        <taxon>Crocodylia</taxon>
        <taxon>Alligatoridae</taxon>
        <taxon>Alligatorinae</taxon>
        <taxon>Alligator</taxon>
    </lineage>
</organism>
<dbReference type="GO" id="GO:0007229">
    <property type="term" value="P:integrin-mediated signaling pathway"/>
    <property type="evidence" value="ECO:0007669"/>
    <property type="project" value="InterPro"/>
</dbReference>
<feature type="domain" description="SH3" evidence="20">
    <location>
        <begin position="530"/>
        <end position="590"/>
    </location>
</feature>
<gene>
    <name evidence="22" type="primary">FYB1</name>
</gene>
<keyword evidence="3 18" id="KW-0728">SH3 domain</keyword>
<dbReference type="KEGG" id="asn:102380576"/>
<evidence type="ECO:0000256" key="10">
    <source>
        <dbReference type="ARBA" id="ARBA00023242"/>
    </source>
</evidence>
<feature type="compositionally biased region" description="Pro residues" evidence="19">
    <location>
        <begin position="399"/>
        <end position="421"/>
    </location>
</feature>
<dbReference type="GO" id="GO:0070161">
    <property type="term" value="C:anchoring junction"/>
    <property type="evidence" value="ECO:0007669"/>
    <property type="project" value="UniProtKB-SubCell"/>
</dbReference>
<dbReference type="InterPro" id="IPR001452">
    <property type="entry name" value="SH3_domain"/>
</dbReference>
<feature type="compositionally biased region" description="Basic and acidic residues" evidence="19">
    <location>
        <begin position="282"/>
        <end position="292"/>
    </location>
</feature>
<dbReference type="PANTHER" id="PTHR16830:SF13">
    <property type="entry name" value="FYN-BINDING PROTEIN 1"/>
    <property type="match status" value="1"/>
</dbReference>
<feature type="compositionally biased region" description="Basic and acidic residues" evidence="19">
    <location>
        <begin position="70"/>
        <end position="80"/>
    </location>
</feature>
<dbReference type="GeneID" id="102380576"/>
<dbReference type="InParanoid" id="A0A3Q0H6X6"/>
<dbReference type="GO" id="GO:0005886">
    <property type="term" value="C:plasma membrane"/>
    <property type="evidence" value="ECO:0007669"/>
    <property type="project" value="InterPro"/>
</dbReference>
<evidence type="ECO:0000256" key="3">
    <source>
        <dbReference type="ARBA" id="ARBA00022443"/>
    </source>
</evidence>
<evidence type="ECO:0000256" key="14">
    <source>
        <dbReference type="ARBA" id="ARBA00081371"/>
    </source>
</evidence>
<keyword evidence="7" id="KW-0965">Cell junction</keyword>
<evidence type="ECO:0000256" key="16">
    <source>
        <dbReference type="ARBA" id="ARBA00081679"/>
    </source>
</evidence>
<feature type="compositionally biased region" description="Basic and acidic residues" evidence="19">
    <location>
        <begin position="366"/>
        <end position="387"/>
    </location>
</feature>